<comment type="caution">
    <text evidence="1">The sequence shown here is derived from an EMBL/GenBank/DDBJ whole genome shotgun (WGS) entry which is preliminary data.</text>
</comment>
<keyword evidence="2" id="KW-1185">Reference proteome</keyword>
<proteinExistence type="predicted"/>
<name>A0A699ZMK1_HAELA</name>
<dbReference type="PANTHER" id="PTHR14187:SF5">
    <property type="entry name" value="HEAT SHOCK 70 KDA PROTEIN 12A"/>
    <property type="match status" value="1"/>
</dbReference>
<dbReference type="AlphaFoldDB" id="A0A699ZMK1"/>
<evidence type="ECO:0000313" key="2">
    <source>
        <dbReference type="Proteomes" id="UP000485058"/>
    </source>
</evidence>
<sequence length="301" mass="33330">MFKAFGYVSPPTHLPSGSHTPSYPACHNRGTMTCRVPIPRDLIALMTRDQKASLWQRQSEISELELSSAEMRAIFKEPVEEVCRLAVRQLNAARRIEGGGPCSMVLLVGGFARSSYLGTKVRAAVRGLADKVVVPRGCHIAVMAGAVQYGFNPALIHARRSRMAYGVKTCAQWTEGAPGKFWHREKCDYMTDCKFQCYVKKDELVADDQEVVHYFEPLYKTLKQVDVKLFACDDNAVEFVEDGTMGMQPLTPIPLTARDLQHCLHEPAKRMALDVSPRLRQTWVVASGTCSGDGSTAATCT</sequence>
<dbReference type="SUPFAM" id="SSF53067">
    <property type="entry name" value="Actin-like ATPase domain"/>
    <property type="match status" value="1"/>
</dbReference>
<accession>A0A699ZMK1</accession>
<protein>
    <submittedName>
        <fullName evidence="1">Uncharacterized protein</fullName>
    </submittedName>
</protein>
<dbReference type="PANTHER" id="PTHR14187">
    <property type="entry name" value="ALPHA KINASE/ELONGATION FACTOR 2 KINASE"/>
    <property type="match status" value="1"/>
</dbReference>
<dbReference type="Proteomes" id="UP000485058">
    <property type="component" value="Unassembled WGS sequence"/>
</dbReference>
<reference evidence="1 2" key="1">
    <citation type="submission" date="2020-02" db="EMBL/GenBank/DDBJ databases">
        <title>Draft genome sequence of Haematococcus lacustris strain NIES-144.</title>
        <authorList>
            <person name="Morimoto D."/>
            <person name="Nakagawa S."/>
            <person name="Yoshida T."/>
            <person name="Sawayama S."/>
        </authorList>
    </citation>
    <scope>NUCLEOTIDE SEQUENCE [LARGE SCALE GENOMIC DNA]</scope>
    <source>
        <strain evidence="1 2">NIES-144</strain>
    </source>
</reference>
<dbReference type="EMBL" id="BLLF01001089">
    <property type="protein sequence ID" value="GFH17052.1"/>
    <property type="molecule type" value="Genomic_DNA"/>
</dbReference>
<organism evidence="1 2">
    <name type="scientific">Haematococcus lacustris</name>
    <name type="common">Green alga</name>
    <name type="synonym">Haematococcus pluvialis</name>
    <dbReference type="NCBI Taxonomy" id="44745"/>
    <lineage>
        <taxon>Eukaryota</taxon>
        <taxon>Viridiplantae</taxon>
        <taxon>Chlorophyta</taxon>
        <taxon>core chlorophytes</taxon>
        <taxon>Chlorophyceae</taxon>
        <taxon>CS clade</taxon>
        <taxon>Chlamydomonadales</taxon>
        <taxon>Haematococcaceae</taxon>
        <taxon>Haematococcus</taxon>
    </lineage>
</organism>
<dbReference type="InterPro" id="IPR043129">
    <property type="entry name" value="ATPase_NBD"/>
</dbReference>
<evidence type="ECO:0000313" key="1">
    <source>
        <dbReference type="EMBL" id="GFH17052.1"/>
    </source>
</evidence>
<gene>
    <name evidence="1" type="ORF">HaLaN_13591</name>
</gene>